<feature type="region of interest" description="Disordered" evidence="1">
    <location>
        <begin position="541"/>
        <end position="575"/>
    </location>
</feature>
<feature type="compositionally biased region" description="Basic residues" evidence="1">
    <location>
        <begin position="433"/>
        <end position="444"/>
    </location>
</feature>
<dbReference type="AlphaFoldDB" id="A0A0E0AUY1"/>
<feature type="compositionally biased region" description="Basic and acidic residues" evidence="1">
    <location>
        <begin position="103"/>
        <end position="116"/>
    </location>
</feature>
<name>A0A0E0AUY1_9ORYZ</name>
<feature type="region of interest" description="Disordered" evidence="1">
    <location>
        <begin position="1"/>
        <end position="178"/>
    </location>
</feature>
<sequence length="575" mass="59789">MRERRGGHRQTRGAPEAHARLPRHAPPPGGHGRGGRGQEGPIAIAAGHGRGHRGGGHGGPASPRHHLRGRGQAGPNSADHAASRGRGRRSGDATSASSRHGGGHADHAVRDVRRGGDVSTQQHHHRGRGQASPSSADHAASRGRGRCGGDANSSSPRVAGQASRFADHAASPGRGCGRWGWDSPLFVGGGARGVGVDLGLQARDGGTPNDGGHGAARGSERCGPPSASDQDSVPFVGTGARGVGVDLELQARGGRRPPRADRHREVWVPELTTANANLDVRFWMPFVHDGRTLHQFVYIAGDVVHGVGEALLNGGGDVWVDWAAAPGWFRELAARVGDDLPGASLAYIVTCAATRSTWEPGSAESTSSPCCPYILDTLFFHGGDEGEAVAAAADAPRPPARGGGGDQDAAVAGAADAPRPPAIGGGAVGREPGRRRIRRERNARRAALNDGGAEAPARAAAGVPAEADADLSPTNKKLQSLYSSLLKKKELIQELLQGLRGVGECARAQAESPNRETIRSIVSTVLSHLASYDRVDAEATELRAQLQHPVPRPPELDGHPRDSLPPSVTRRLSRD</sequence>
<feature type="compositionally biased region" description="Low complexity" evidence="1">
    <location>
        <begin position="450"/>
        <end position="466"/>
    </location>
</feature>
<feature type="region of interest" description="Disordered" evidence="1">
    <location>
        <begin position="198"/>
        <end position="237"/>
    </location>
</feature>
<feature type="compositionally biased region" description="Low complexity" evidence="1">
    <location>
        <begin position="407"/>
        <end position="417"/>
    </location>
</feature>
<evidence type="ECO:0000313" key="2">
    <source>
        <dbReference type="EnsemblPlants" id="OGLUM08G14240.1"/>
    </source>
</evidence>
<dbReference type="HOGENOM" id="CLU_034249_0_0_1"/>
<feature type="compositionally biased region" description="Basic residues" evidence="1">
    <location>
        <begin position="1"/>
        <end position="11"/>
    </location>
</feature>
<evidence type="ECO:0000313" key="3">
    <source>
        <dbReference type="Proteomes" id="UP000026961"/>
    </source>
</evidence>
<dbReference type="Proteomes" id="UP000026961">
    <property type="component" value="Chromosome 8"/>
</dbReference>
<dbReference type="Gramene" id="OGLUM08G14240.1">
    <property type="protein sequence ID" value="OGLUM08G14240.1"/>
    <property type="gene ID" value="OGLUM08G14240"/>
</dbReference>
<reference evidence="2" key="1">
    <citation type="submission" date="2015-04" db="UniProtKB">
        <authorList>
            <consortium name="EnsemblPlants"/>
        </authorList>
    </citation>
    <scope>IDENTIFICATION</scope>
</reference>
<evidence type="ECO:0000256" key="1">
    <source>
        <dbReference type="SAM" id="MobiDB-lite"/>
    </source>
</evidence>
<protein>
    <submittedName>
        <fullName evidence="2">Uncharacterized protein</fullName>
    </submittedName>
</protein>
<reference evidence="2" key="2">
    <citation type="submission" date="2018-05" db="EMBL/GenBank/DDBJ databases">
        <title>OgluRS3 (Oryza glumaepatula Reference Sequence Version 3).</title>
        <authorList>
            <person name="Zhang J."/>
            <person name="Kudrna D."/>
            <person name="Lee S."/>
            <person name="Talag J."/>
            <person name="Welchert J."/>
            <person name="Wing R.A."/>
        </authorList>
    </citation>
    <scope>NUCLEOTIDE SEQUENCE [LARGE SCALE GENOMIC DNA]</scope>
</reference>
<proteinExistence type="predicted"/>
<dbReference type="EnsemblPlants" id="OGLUM08G14240.1">
    <property type="protein sequence ID" value="OGLUM08G14240.1"/>
    <property type="gene ID" value="OGLUM08G14240"/>
</dbReference>
<keyword evidence="3" id="KW-1185">Reference proteome</keyword>
<organism evidence="2">
    <name type="scientific">Oryza glumipatula</name>
    <dbReference type="NCBI Taxonomy" id="40148"/>
    <lineage>
        <taxon>Eukaryota</taxon>
        <taxon>Viridiplantae</taxon>
        <taxon>Streptophyta</taxon>
        <taxon>Embryophyta</taxon>
        <taxon>Tracheophyta</taxon>
        <taxon>Spermatophyta</taxon>
        <taxon>Magnoliopsida</taxon>
        <taxon>Liliopsida</taxon>
        <taxon>Poales</taxon>
        <taxon>Poaceae</taxon>
        <taxon>BOP clade</taxon>
        <taxon>Oryzoideae</taxon>
        <taxon>Oryzeae</taxon>
        <taxon>Oryzinae</taxon>
        <taxon>Oryza</taxon>
    </lineage>
</organism>
<feature type="region of interest" description="Disordered" evidence="1">
    <location>
        <begin position="393"/>
        <end position="471"/>
    </location>
</feature>
<accession>A0A0E0AUY1</accession>